<keyword evidence="9" id="KW-0119">Carbohydrate metabolism</keyword>
<evidence type="ECO:0000256" key="6">
    <source>
        <dbReference type="ARBA" id="ARBA00023027"/>
    </source>
</evidence>
<protein>
    <recommendedName>
        <fullName evidence="5">UDP-glucose 4-epimerase</fullName>
        <ecNumber evidence="5">5.1.3.2</ecNumber>
    </recommendedName>
</protein>
<comment type="pathway">
    <text evidence="3">Carbohydrate metabolism; galactose metabolism.</text>
</comment>
<accession>A0A816S746</accession>
<dbReference type="FunFam" id="3.90.25.10:FF:000060">
    <property type="entry name" value="UDP-glucose 4-epimerase 4"/>
    <property type="match status" value="1"/>
</dbReference>
<keyword evidence="7" id="KW-0299">Galactose metabolism</keyword>
<evidence type="ECO:0000256" key="4">
    <source>
        <dbReference type="ARBA" id="ARBA00007637"/>
    </source>
</evidence>
<feature type="compositionally biased region" description="Polar residues" evidence="10">
    <location>
        <begin position="1"/>
        <end position="12"/>
    </location>
</feature>
<dbReference type="AlphaFoldDB" id="A0A816S746"/>
<keyword evidence="6" id="KW-0520">NAD</keyword>
<dbReference type="Pfam" id="PF01370">
    <property type="entry name" value="Epimerase"/>
    <property type="match status" value="1"/>
</dbReference>
<evidence type="ECO:0000313" key="12">
    <source>
        <dbReference type="EMBL" id="CAF2082774.1"/>
    </source>
</evidence>
<evidence type="ECO:0000256" key="1">
    <source>
        <dbReference type="ARBA" id="ARBA00000083"/>
    </source>
</evidence>
<dbReference type="PANTHER" id="PTHR43725:SF26">
    <property type="entry name" value="UDP-GLUCOSE 4-EPIMERASE"/>
    <property type="match status" value="1"/>
</dbReference>
<dbReference type="GO" id="GO:0006012">
    <property type="term" value="P:galactose metabolic process"/>
    <property type="evidence" value="ECO:0007669"/>
    <property type="project" value="UniProtKB-KW"/>
</dbReference>
<name>A0A816S746_BRANA</name>
<dbReference type="Gene3D" id="1.10.150.20">
    <property type="entry name" value="5' to 3' exonuclease, C-terminal subdomain"/>
    <property type="match status" value="1"/>
</dbReference>
<keyword evidence="8" id="KW-0413">Isomerase</keyword>
<dbReference type="EMBL" id="HG994360">
    <property type="protein sequence ID" value="CAF2082774.1"/>
    <property type="molecule type" value="Genomic_DNA"/>
</dbReference>
<comment type="cofactor">
    <cofactor evidence="2">
        <name>NAD(+)</name>
        <dbReference type="ChEBI" id="CHEBI:57540"/>
    </cofactor>
</comment>
<proteinExistence type="inferred from homology"/>
<evidence type="ECO:0000256" key="8">
    <source>
        <dbReference type="ARBA" id="ARBA00023235"/>
    </source>
</evidence>
<organism evidence="12">
    <name type="scientific">Brassica napus</name>
    <name type="common">Rape</name>
    <dbReference type="NCBI Taxonomy" id="3708"/>
    <lineage>
        <taxon>Eukaryota</taxon>
        <taxon>Viridiplantae</taxon>
        <taxon>Streptophyta</taxon>
        <taxon>Embryophyta</taxon>
        <taxon>Tracheophyta</taxon>
        <taxon>Spermatophyta</taxon>
        <taxon>Magnoliopsida</taxon>
        <taxon>eudicotyledons</taxon>
        <taxon>Gunneridae</taxon>
        <taxon>Pentapetalae</taxon>
        <taxon>rosids</taxon>
        <taxon>malvids</taxon>
        <taxon>Brassicales</taxon>
        <taxon>Brassicaceae</taxon>
        <taxon>Brassiceae</taxon>
        <taxon>Brassica</taxon>
    </lineage>
</organism>
<feature type="region of interest" description="Disordered" evidence="10">
    <location>
        <begin position="1"/>
        <end position="20"/>
    </location>
</feature>
<dbReference type="InterPro" id="IPR005886">
    <property type="entry name" value="UDP_G4E"/>
</dbReference>
<evidence type="ECO:0000256" key="10">
    <source>
        <dbReference type="SAM" id="MobiDB-lite"/>
    </source>
</evidence>
<dbReference type="CDD" id="cd05247">
    <property type="entry name" value="UDP_G4E_1_SDR_e"/>
    <property type="match status" value="1"/>
</dbReference>
<reference evidence="12" key="1">
    <citation type="submission" date="2021-01" db="EMBL/GenBank/DDBJ databases">
        <authorList>
            <consortium name="Genoscope - CEA"/>
            <person name="William W."/>
        </authorList>
    </citation>
    <scope>NUCLEOTIDE SEQUENCE</scope>
</reference>
<dbReference type="EC" id="5.1.3.2" evidence="5"/>
<dbReference type="Gene3D" id="3.40.50.720">
    <property type="entry name" value="NAD(P)-binding Rossmann-like Domain"/>
    <property type="match status" value="1"/>
</dbReference>
<evidence type="ECO:0000256" key="2">
    <source>
        <dbReference type="ARBA" id="ARBA00001911"/>
    </source>
</evidence>
<evidence type="ECO:0000256" key="5">
    <source>
        <dbReference type="ARBA" id="ARBA00013189"/>
    </source>
</evidence>
<dbReference type="Gene3D" id="3.90.25.10">
    <property type="entry name" value="UDP-galactose 4-epimerase, domain 1"/>
    <property type="match status" value="1"/>
</dbReference>
<comment type="catalytic activity">
    <reaction evidence="1">
        <text>UDP-alpha-D-glucose = UDP-alpha-D-galactose</text>
        <dbReference type="Rhea" id="RHEA:22168"/>
        <dbReference type="ChEBI" id="CHEBI:58885"/>
        <dbReference type="ChEBI" id="CHEBI:66914"/>
        <dbReference type="EC" id="5.1.3.2"/>
    </reaction>
</comment>
<evidence type="ECO:0000256" key="7">
    <source>
        <dbReference type="ARBA" id="ARBA00023144"/>
    </source>
</evidence>
<evidence type="ECO:0000256" key="9">
    <source>
        <dbReference type="ARBA" id="ARBA00023277"/>
    </source>
</evidence>
<dbReference type="SUPFAM" id="SSF51735">
    <property type="entry name" value="NAD(P)-binding Rossmann-fold domains"/>
    <property type="match status" value="1"/>
</dbReference>
<dbReference type="PANTHER" id="PTHR43725">
    <property type="entry name" value="UDP-GLUCOSE 4-EPIMERASE"/>
    <property type="match status" value="1"/>
</dbReference>
<dbReference type="GO" id="GO:0003978">
    <property type="term" value="F:UDP-glucose 4-epimerase activity"/>
    <property type="evidence" value="ECO:0007669"/>
    <property type="project" value="UniProtKB-EC"/>
</dbReference>
<comment type="similarity">
    <text evidence="4">Belongs to the NAD(P)-dependent epimerase/dehydratase family.</text>
</comment>
<evidence type="ECO:0000256" key="3">
    <source>
        <dbReference type="ARBA" id="ARBA00004947"/>
    </source>
</evidence>
<dbReference type="InterPro" id="IPR001509">
    <property type="entry name" value="Epimerase_deHydtase"/>
</dbReference>
<gene>
    <name evidence="12" type="ORF">DARMORV10_A06P08910.1</name>
</gene>
<sequence>MATSGSSHSPSTDQPPPSLPNLGSGAGVCIMSNAWKDEQDPSLISFISSYLGSNSLRLNFVSISPDLIFNCGGVSIAFVFVTKWDDCCNVGSFFNRVKRLETQFARLYVVATLSTKEQNDSFMRSYFQYEMEFGKPAFVLVTDAEMGFEKIVKVSQSRGMCKQQKVASKVKVERKRAVQDTDTFIRVLTSIPNIDKHDANSLYQAIGSIDATAKTSKEDMLANTDLSADKTDILSRFFQDPEFYLMGSLITSFVEIVEMDSSMEQNILVTGGAGFIGTHTVVQLLKEGFKVSIIDNLDNSVLEAVDRVRELVGPNLSKKLEFNLGDLRNKEDIEKLFSKQRFDAVIHFAALKGVGESVGIPRRYYDNNLVGTINLYETMSKYNCKMMVFSSSATVYGEPKKIPCLFLEEIARDIHRAEPEWRIVLLRYFNPVGAHESGRIGEDPKGIPNNLMPYIQQVAVGRQPELNVYGHDYPTKDGSAVRDYIHVMDLADGHIAALRKLFTDPKIGCTAYNLGTGRGTSVLEMVAAFEKASGKKIPMKLCPRRPGDSTVVYASTEKAEKELGWKAKYGVDEMCRDQWNWTNNNPWGYQKKL</sequence>
<dbReference type="Proteomes" id="UP001295469">
    <property type="component" value="Chromosome A06"/>
</dbReference>
<dbReference type="NCBIfam" id="TIGR01179">
    <property type="entry name" value="galE"/>
    <property type="match status" value="1"/>
</dbReference>
<dbReference type="InterPro" id="IPR010994">
    <property type="entry name" value="RuvA_2-like"/>
</dbReference>
<evidence type="ECO:0000259" key="11">
    <source>
        <dbReference type="Pfam" id="PF01370"/>
    </source>
</evidence>
<dbReference type="InterPro" id="IPR036291">
    <property type="entry name" value="NAD(P)-bd_dom_sf"/>
</dbReference>
<dbReference type="SUPFAM" id="SSF47781">
    <property type="entry name" value="RuvA domain 2-like"/>
    <property type="match status" value="1"/>
</dbReference>
<feature type="domain" description="NAD-dependent epimerase/dehydratase" evidence="11">
    <location>
        <begin position="267"/>
        <end position="514"/>
    </location>
</feature>